<comment type="caution">
    <text evidence="2">The sequence shown here is derived from an EMBL/GenBank/DDBJ whole genome shotgun (WGS) entry which is preliminary data.</text>
</comment>
<feature type="transmembrane region" description="Helical" evidence="1">
    <location>
        <begin position="7"/>
        <end position="28"/>
    </location>
</feature>
<accession>A0A0F9JGP9</accession>
<sequence length="72" mass="8278">MSNTAKFIISGVVGLFVTIPTTWMFALFVMDETLFYEPVLWIAVTELVLAALSVMWFFYVIISTMRNYQEGL</sequence>
<reference evidence="2" key="1">
    <citation type="journal article" date="2015" name="Nature">
        <title>Complex archaea that bridge the gap between prokaryotes and eukaryotes.</title>
        <authorList>
            <person name="Spang A."/>
            <person name="Saw J.H."/>
            <person name="Jorgensen S.L."/>
            <person name="Zaremba-Niedzwiedzka K."/>
            <person name="Martijn J."/>
            <person name="Lind A.E."/>
            <person name="van Eijk R."/>
            <person name="Schleper C."/>
            <person name="Guy L."/>
            <person name="Ettema T.J."/>
        </authorList>
    </citation>
    <scope>NUCLEOTIDE SEQUENCE</scope>
</reference>
<protein>
    <submittedName>
        <fullName evidence="2">Uncharacterized protein</fullName>
    </submittedName>
</protein>
<keyword evidence="1" id="KW-0812">Transmembrane</keyword>
<keyword evidence="1" id="KW-1133">Transmembrane helix</keyword>
<evidence type="ECO:0000313" key="2">
    <source>
        <dbReference type="EMBL" id="KKM69034.1"/>
    </source>
</evidence>
<name>A0A0F9JGP9_9ZZZZ</name>
<organism evidence="2">
    <name type="scientific">marine sediment metagenome</name>
    <dbReference type="NCBI Taxonomy" id="412755"/>
    <lineage>
        <taxon>unclassified sequences</taxon>
        <taxon>metagenomes</taxon>
        <taxon>ecological metagenomes</taxon>
    </lineage>
</organism>
<feature type="transmembrane region" description="Helical" evidence="1">
    <location>
        <begin position="40"/>
        <end position="62"/>
    </location>
</feature>
<dbReference type="AlphaFoldDB" id="A0A0F9JGP9"/>
<gene>
    <name evidence="2" type="ORF">LCGC14_1454830</name>
</gene>
<proteinExistence type="predicted"/>
<keyword evidence="1" id="KW-0472">Membrane</keyword>
<evidence type="ECO:0000256" key="1">
    <source>
        <dbReference type="SAM" id="Phobius"/>
    </source>
</evidence>
<dbReference type="EMBL" id="LAZR01010059">
    <property type="protein sequence ID" value="KKM69034.1"/>
    <property type="molecule type" value="Genomic_DNA"/>
</dbReference>